<name>A0ABR2UHD2_9PEZI</name>
<protein>
    <submittedName>
        <fullName evidence="1">Uncharacterized protein</fullName>
    </submittedName>
</protein>
<accession>A0ABR2UHD2</accession>
<dbReference type="Proteomes" id="UP001408356">
    <property type="component" value="Unassembled WGS sequence"/>
</dbReference>
<dbReference type="EMBL" id="JARVKF010000433">
    <property type="protein sequence ID" value="KAK9413871.1"/>
    <property type="molecule type" value="Genomic_DNA"/>
</dbReference>
<evidence type="ECO:0000313" key="1">
    <source>
        <dbReference type="EMBL" id="KAK9413871.1"/>
    </source>
</evidence>
<comment type="caution">
    <text evidence="1">The sequence shown here is derived from an EMBL/GenBank/DDBJ whole genome shotgun (WGS) entry which is preliminary data.</text>
</comment>
<gene>
    <name evidence="1" type="ORF">SUNI508_11567</name>
</gene>
<organism evidence="1 2">
    <name type="scientific">Seiridium unicorne</name>
    <dbReference type="NCBI Taxonomy" id="138068"/>
    <lineage>
        <taxon>Eukaryota</taxon>
        <taxon>Fungi</taxon>
        <taxon>Dikarya</taxon>
        <taxon>Ascomycota</taxon>
        <taxon>Pezizomycotina</taxon>
        <taxon>Sordariomycetes</taxon>
        <taxon>Xylariomycetidae</taxon>
        <taxon>Amphisphaeriales</taxon>
        <taxon>Sporocadaceae</taxon>
        <taxon>Seiridium</taxon>
    </lineage>
</organism>
<keyword evidence="2" id="KW-1185">Reference proteome</keyword>
<evidence type="ECO:0000313" key="2">
    <source>
        <dbReference type="Proteomes" id="UP001408356"/>
    </source>
</evidence>
<proteinExistence type="predicted"/>
<sequence length="53" mass="6290">MVSRPWWYHRTTHHYFGVDNGLERLAQLSHVAMEPPGNAMEFRLTAQHTVYYS</sequence>
<reference evidence="1 2" key="1">
    <citation type="journal article" date="2024" name="J. Plant Pathol.">
        <title>Sequence and assembly of the genome of Seiridium unicorne, isolate CBS 538.82, causal agent of cypress canker disease.</title>
        <authorList>
            <person name="Scali E."/>
            <person name="Rocca G.D."/>
            <person name="Danti R."/>
            <person name="Garbelotto M."/>
            <person name="Barberini S."/>
            <person name="Baroncelli R."/>
            <person name="Emiliani G."/>
        </authorList>
    </citation>
    <scope>NUCLEOTIDE SEQUENCE [LARGE SCALE GENOMIC DNA]</scope>
    <source>
        <strain evidence="1 2">BM-138-508</strain>
    </source>
</reference>